<gene>
    <name evidence="1" type="ORF">J0895_22915</name>
</gene>
<comment type="caution">
    <text evidence="1">The sequence shown here is derived from an EMBL/GenBank/DDBJ whole genome shotgun (WGS) entry which is preliminary data.</text>
</comment>
<dbReference type="EMBL" id="JAFLQW010000599">
    <property type="protein sequence ID" value="MBO0351880.1"/>
    <property type="molecule type" value="Genomic_DNA"/>
</dbReference>
<evidence type="ECO:0000313" key="2">
    <source>
        <dbReference type="Proteomes" id="UP000664844"/>
    </source>
</evidence>
<organism evidence="1 2">
    <name type="scientific">Phormidium pseudopriestleyi FRX01</name>
    <dbReference type="NCBI Taxonomy" id="1759528"/>
    <lineage>
        <taxon>Bacteria</taxon>
        <taxon>Bacillati</taxon>
        <taxon>Cyanobacteriota</taxon>
        <taxon>Cyanophyceae</taxon>
        <taxon>Oscillatoriophycideae</taxon>
        <taxon>Oscillatoriales</taxon>
        <taxon>Oscillatoriaceae</taxon>
        <taxon>Phormidium</taxon>
    </lineage>
</organism>
<accession>A0ABS3FXP0</accession>
<protein>
    <submittedName>
        <fullName evidence="1">Uncharacterized protein</fullName>
    </submittedName>
</protein>
<reference evidence="1 2" key="1">
    <citation type="submission" date="2021-03" db="EMBL/GenBank/DDBJ databases">
        <title>Metabolic Capacity of the Antarctic Cyanobacterium Phormidium pseudopriestleyi that Sustains Oxygenic Photosynthesis in the Presence of Hydrogen Sulfide.</title>
        <authorList>
            <person name="Lumian J.E."/>
            <person name="Jungblut A.D."/>
            <person name="Dillon M.L."/>
            <person name="Hawes I."/>
            <person name="Doran P.T."/>
            <person name="Mackey T.J."/>
            <person name="Dick G.J."/>
            <person name="Grettenberger C.L."/>
            <person name="Sumner D.Y."/>
        </authorList>
    </citation>
    <scope>NUCLEOTIDE SEQUENCE [LARGE SCALE GENOMIC DNA]</scope>
    <source>
        <strain evidence="1 2">FRX01</strain>
    </source>
</reference>
<proteinExistence type="predicted"/>
<keyword evidence="2" id="KW-1185">Reference proteome</keyword>
<dbReference type="Proteomes" id="UP000664844">
    <property type="component" value="Unassembled WGS sequence"/>
</dbReference>
<sequence length="59" mass="6620">MDQSPGSKSPQLLHLKPPMAIKSPRVVIEVTLKDYTAKTSPPYRIVTPIRSNYGYHLPT</sequence>
<name>A0ABS3FXP0_9CYAN</name>
<evidence type="ECO:0000313" key="1">
    <source>
        <dbReference type="EMBL" id="MBO0351880.1"/>
    </source>
</evidence>
<dbReference type="RefSeq" id="WP_207090306.1">
    <property type="nucleotide sequence ID" value="NZ_JAFLQW010000599.1"/>
</dbReference>